<dbReference type="GO" id="GO:0009252">
    <property type="term" value="P:peptidoglycan biosynthetic process"/>
    <property type="evidence" value="ECO:0007669"/>
    <property type="project" value="UniProtKB-UniRule"/>
</dbReference>
<evidence type="ECO:0000256" key="11">
    <source>
        <dbReference type="ARBA" id="ARBA00023306"/>
    </source>
</evidence>
<dbReference type="SUPFAM" id="SSF53244">
    <property type="entry name" value="MurD-like peptide ligases, peptide-binding domain"/>
    <property type="match status" value="1"/>
</dbReference>
<evidence type="ECO:0000256" key="12">
    <source>
        <dbReference type="ARBA" id="ARBA00023316"/>
    </source>
</evidence>
<dbReference type="InterPro" id="IPR004101">
    <property type="entry name" value="Mur_ligase_C"/>
</dbReference>
<dbReference type="HAMAP" id="MF_00046">
    <property type="entry name" value="MurC"/>
    <property type="match status" value="1"/>
</dbReference>
<evidence type="ECO:0000256" key="10">
    <source>
        <dbReference type="ARBA" id="ARBA00022984"/>
    </source>
</evidence>
<dbReference type="Pfam" id="PF02875">
    <property type="entry name" value="Mur_ligase_C"/>
    <property type="match status" value="1"/>
</dbReference>
<comment type="pathway">
    <text evidence="2 14">Cell wall biogenesis; peptidoglycan biosynthesis.</text>
</comment>
<protein>
    <recommendedName>
        <fullName evidence="3 14">UDP-N-acetylmuramate--L-alanine ligase</fullName>
        <ecNumber evidence="3 14">6.3.2.8</ecNumber>
    </recommendedName>
    <alternativeName>
        <fullName evidence="14">UDP-N-acetylmuramoyl-L-alanine synthetase</fullName>
    </alternativeName>
</protein>
<dbReference type="SUPFAM" id="SSF51984">
    <property type="entry name" value="MurCD N-terminal domain"/>
    <property type="match status" value="1"/>
</dbReference>
<evidence type="ECO:0000256" key="1">
    <source>
        <dbReference type="ARBA" id="ARBA00004496"/>
    </source>
</evidence>
<evidence type="ECO:0000259" key="15">
    <source>
        <dbReference type="Pfam" id="PF01225"/>
    </source>
</evidence>
<dbReference type="Gene3D" id="3.40.1190.10">
    <property type="entry name" value="Mur-like, catalytic domain"/>
    <property type="match status" value="1"/>
</dbReference>
<feature type="binding site" evidence="14">
    <location>
        <begin position="125"/>
        <end position="131"/>
    </location>
    <ligand>
        <name>ATP</name>
        <dbReference type="ChEBI" id="CHEBI:30616"/>
    </ligand>
</feature>
<keyword evidence="4 14" id="KW-0963">Cytoplasm</keyword>
<evidence type="ECO:0000256" key="5">
    <source>
        <dbReference type="ARBA" id="ARBA00022598"/>
    </source>
</evidence>
<dbReference type="AlphaFoldDB" id="A0A7Z0IJ00"/>
<dbReference type="UniPathway" id="UPA00219"/>
<gene>
    <name evidence="14" type="primary">murC</name>
    <name evidence="18" type="ORF">BJY26_003295</name>
</gene>
<keyword evidence="5 14" id="KW-0436">Ligase</keyword>
<dbReference type="RefSeq" id="WP_179429256.1">
    <property type="nucleotide sequence ID" value="NZ_JACBZP010000001.1"/>
</dbReference>
<keyword evidence="10 14" id="KW-0573">Peptidoglycan synthesis</keyword>
<evidence type="ECO:0000259" key="16">
    <source>
        <dbReference type="Pfam" id="PF02875"/>
    </source>
</evidence>
<dbReference type="PANTHER" id="PTHR43445:SF3">
    <property type="entry name" value="UDP-N-ACETYLMURAMATE--L-ALANINE LIGASE"/>
    <property type="match status" value="1"/>
</dbReference>
<comment type="subcellular location">
    <subcellularLocation>
        <location evidence="1 14">Cytoplasm</location>
    </subcellularLocation>
</comment>
<keyword evidence="8 14" id="KW-0067">ATP-binding</keyword>
<keyword evidence="11 14" id="KW-0131">Cell cycle</keyword>
<dbReference type="InterPro" id="IPR050061">
    <property type="entry name" value="MurCDEF_pg_biosynth"/>
</dbReference>
<dbReference type="EC" id="6.3.2.8" evidence="3 14"/>
<dbReference type="Proteomes" id="UP000539111">
    <property type="component" value="Unassembled WGS sequence"/>
</dbReference>
<sequence length="475" mass="49731">MNVSPDAANVPATRPEELGTVHFIGIGGVGMSGIARIMLMRGLTVTGSDARESRVLTMLTAQGAQIHVGHDAANVEGADTVVVSSAVRESNPELAAAREAGLRVLHRSQALASLMIGRRTVAVAGTHGKTTTTSMSTVALQRCGADPSFVIGGVLTASGANAHDGSGDIFVAEADESDGSFLLYSPAVGVITNVEPDHLDHYRTAEAVEEAFDKFCDSVGRQEGSVIIACGDDPGAARVAARAASRGLRVWTYGTGDAVDIRVAEPDFSGAGASFDLVMHGRRLGRVDLRQPGEYNALNAAAAFAVTQALGQSVGRSLAGLMSFGGTRRRFELRGELNGVRVYDDYAHHPTEVDAVLKAARSVVGAGGRVIAIFQPHLYSRTENFAAEFGRALGHADEVYVMDVYAAREDPVPGVTGALIADRVPLSEEHVHFIESWSDVAPAVAGEVRAADIVLTIGAGDITMVGPELLAELRR</sequence>
<feature type="domain" description="Mur ligase central" evidence="17">
    <location>
        <begin position="123"/>
        <end position="306"/>
    </location>
</feature>
<evidence type="ECO:0000256" key="4">
    <source>
        <dbReference type="ARBA" id="ARBA00022490"/>
    </source>
</evidence>
<dbReference type="GO" id="GO:0005524">
    <property type="term" value="F:ATP binding"/>
    <property type="evidence" value="ECO:0007669"/>
    <property type="project" value="UniProtKB-UniRule"/>
</dbReference>
<feature type="domain" description="Mur ligase N-terminal catalytic" evidence="15">
    <location>
        <begin position="20"/>
        <end position="117"/>
    </location>
</feature>
<dbReference type="Pfam" id="PF01225">
    <property type="entry name" value="Mur_ligase"/>
    <property type="match status" value="1"/>
</dbReference>
<keyword evidence="6 14" id="KW-0132">Cell division</keyword>
<name>A0A7Z0IJ00_9MICO</name>
<dbReference type="GO" id="GO:0008360">
    <property type="term" value="P:regulation of cell shape"/>
    <property type="evidence" value="ECO:0007669"/>
    <property type="project" value="UniProtKB-KW"/>
</dbReference>
<evidence type="ECO:0000256" key="13">
    <source>
        <dbReference type="ARBA" id="ARBA00047833"/>
    </source>
</evidence>
<comment type="caution">
    <text evidence="18">The sequence shown here is derived from an EMBL/GenBank/DDBJ whole genome shotgun (WGS) entry which is preliminary data.</text>
</comment>
<evidence type="ECO:0000256" key="7">
    <source>
        <dbReference type="ARBA" id="ARBA00022741"/>
    </source>
</evidence>
<reference evidence="18 19" key="1">
    <citation type="submission" date="2020-07" db="EMBL/GenBank/DDBJ databases">
        <title>Sequencing the genomes of 1000 actinobacteria strains.</title>
        <authorList>
            <person name="Klenk H.-P."/>
        </authorList>
    </citation>
    <scope>NUCLEOTIDE SEQUENCE [LARGE SCALE GENOMIC DNA]</scope>
    <source>
        <strain evidence="18 19">DSM 26341</strain>
    </source>
</reference>
<dbReference type="InterPro" id="IPR036565">
    <property type="entry name" value="Mur-like_cat_sf"/>
</dbReference>
<dbReference type="InterPro" id="IPR005758">
    <property type="entry name" value="UDP-N-AcMur_Ala_ligase_MurC"/>
</dbReference>
<evidence type="ECO:0000256" key="2">
    <source>
        <dbReference type="ARBA" id="ARBA00004752"/>
    </source>
</evidence>
<evidence type="ECO:0000256" key="6">
    <source>
        <dbReference type="ARBA" id="ARBA00022618"/>
    </source>
</evidence>
<dbReference type="EMBL" id="JACBZP010000001">
    <property type="protein sequence ID" value="NYI68989.1"/>
    <property type="molecule type" value="Genomic_DNA"/>
</dbReference>
<dbReference type="InterPro" id="IPR000713">
    <property type="entry name" value="Mur_ligase_N"/>
</dbReference>
<evidence type="ECO:0000256" key="9">
    <source>
        <dbReference type="ARBA" id="ARBA00022960"/>
    </source>
</evidence>
<comment type="function">
    <text evidence="14">Cell wall formation.</text>
</comment>
<dbReference type="SUPFAM" id="SSF53623">
    <property type="entry name" value="MurD-like peptide ligases, catalytic domain"/>
    <property type="match status" value="1"/>
</dbReference>
<dbReference type="Gene3D" id="3.90.190.20">
    <property type="entry name" value="Mur ligase, C-terminal domain"/>
    <property type="match status" value="1"/>
</dbReference>
<evidence type="ECO:0000259" key="17">
    <source>
        <dbReference type="Pfam" id="PF08245"/>
    </source>
</evidence>
<evidence type="ECO:0000313" key="18">
    <source>
        <dbReference type="EMBL" id="NYI68989.1"/>
    </source>
</evidence>
<dbReference type="Gene3D" id="3.40.50.720">
    <property type="entry name" value="NAD(P)-binding Rossmann-like Domain"/>
    <property type="match status" value="1"/>
</dbReference>
<evidence type="ECO:0000256" key="14">
    <source>
        <dbReference type="HAMAP-Rule" id="MF_00046"/>
    </source>
</evidence>
<proteinExistence type="inferred from homology"/>
<evidence type="ECO:0000256" key="8">
    <source>
        <dbReference type="ARBA" id="ARBA00022840"/>
    </source>
</evidence>
<comment type="similarity">
    <text evidence="14">Belongs to the MurCDEF family.</text>
</comment>
<accession>A0A7Z0IJ00</accession>
<evidence type="ECO:0000256" key="3">
    <source>
        <dbReference type="ARBA" id="ARBA00012211"/>
    </source>
</evidence>
<dbReference type="NCBIfam" id="TIGR01082">
    <property type="entry name" value="murC"/>
    <property type="match status" value="1"/>
</dbReference>
<dbReference type="PANTHER" id="PTHR43445">
    <property type="entry name" value="UDP-N-ACETYLMURAMATE--L-ALANINE LIGASE-RELATED"/>
    <property type="match status" value="1"/>
</dbReference>
<keyword evidence="7 14" id="KW-0547">Nucleotide-binding</keyword>
<dbReference type="GO" id="GO:0008763">
    <property type="term" value="F:UDP-N-acetylmuramate-L-alanine ligase activity"/>
    <property type="evidence" value="ECO:0007669"/>
    <property type="project" value="UniProtKB-UniRule"/>
</dbReference>
<dbReference type="GO" id="GO:0051301">
    <property type="term" value="P:cell division"/>
    <property type="evidence" value="ECO:0007669"/>
    <property type="project" value="UniProtKB-KW"/>
</dbReference>
<organism evidence="18 19">
    <name type="scientific">Spelaeicoccus albus</name>
    <dbReference type="NCBI Taxonomy" id="1280376"/>
    <lineage>
        <taxon>Bacteria</taxon>
        <taxon>Bacillati</taxon>
        <taxon>Actinomycetota</taxon>
        <taxon>Actinomycetes</taxon>
        <taxon>Micrococcales</taxon>
        <taxon>Brevibacteriaceae</taxon>
        <taxon>Spelaeicoccus</taxon>
    </lineage>
</organism>
<dbReference type="InterPro" id="IPR013221">
    <property type="entry name" value="Mur_ligase_cen"/>
</dbReference>
<dbReference type="Pfam" id="PF08245">
    <property type="entry name" value="Mur_ligase_M"/>
    <property type="match status" value="1"/>
</dbReference>
<comment type="catalytic activity">
    <reaction evidence="13 14">
        <text>UDP-N-acetyl-alpha-D-muramate + L-alanine + ATP = UDP-N-acetyl-alpha-D-muramoyl-L-alanine + ADP + phosphate + H(+)</text>
        <dbReference type="Rhea" id="RHEA:23372"/>
        <dbReference type="ChEBI" id="CHEBI:15378"/>
        <dbReference type="ChEBI" id="CHEBI:30616"/>
        <dbReference type="ChEBI" id="CHEBI:43474"/>
        <dbReference type="ChEBI" id="CHEBI:57972"/>
        <dbReference type="ChEBI" id="CHEBI:70757"/>
        <dbReference type="ChEBI" id="CHEBI:83898"/>
        <dbReference type="ChEBI" id="CHEBI:456216"/>
        <dbReference type="EC" id="6.3.2.8"/>
    </reaction>
</comment>
<keyword evidence="9 14" id="KW-0133">Cell shape</keyword>
<dbReference type="GO" id="GO:0005737">
    <property type="term" value="C:cytoplasm"/>
    <property type="evidence" value="ECO:0007669"/>
    <property type="project" value="UniProtKB-SubCell"/>
</dbReference>
<feature type="domain" description="Mur ligase C-terminal" evidence="16">
    <location>
        <begin position="329"/>
        <end position="460"/>
    </location>
</feature>
<keyword evidence="12 14" id="KW-0961">Cell wall biogenesis/degradation</keyword>
<evidence type="ECO:0000313" key="19">
    <source>
        <dbReference type="Proteomes" id="UP000539111"/>
    </source>
</evidence>
<keyword evidence="19" id="KW-1185">Reference proteome</keyword>
<dbReference type="GO" id="GO:0071555">
    <property type="term" value="P:cell wall organization"/>
    <property type="evidence" value="ECO:0007669"/>
    <property type="project" value="UniProtKB-KW"/>
</dbReference>
<dbReference type="InterPro" id="IPR036615">
    <property type="entry name" value="Mur_ligase_C_dom_sf"/>
</dbReference>